<protein>
    <submittedName>
        <fullName evidence="1">Antitoxin to toxin RNase LS or RnlA</fullName>
    </submittedName>
</protein>
<dbReference type="Proteomes" id="UP000187651">
    <property type="component" value="Unassembled WGS sequence"/>
</dbReference>
<dbReference type="EMBL" id="FNHZ01000001">
    <property type="protein sequence ID" value="SDM59217.1"/>
    <property type="molecule type" value="Genomic_DNA"/>
</dbReference>
<reference evidence="2" key="1">
    <citation type="submission" date="2016-10" db="EMBL/GenBank/DDBJ databases">
        <authorList>
            <person name="Varghese N."/>
            <person name="Submissions S."/>
        </authorList>
    </citation>
    <scope>NUCLEOTIDE SEQUENCE [LARGE SCALE GENOMIC DNA]</scope>
    <source>
        <strain evidence="2">M83</strain>
    </source>
</reference>
<dbReference type="AlphaFoldDB" id="A0A1G9UH15"/>
<name>A0A1G9UH15_9FIRM</name>
<dbReference type="InterPro" id="IPR031834">
    <property type="entry name" value="RnlB/LsoB_antitoxin"/>
</dbReference>
<organism evidence="1 2">
    <name type="scientific">Lachnospira pectinoschiza</name>
    <dbReference type="NCBI Taxonomy" id="28052"/>
    <lineage>
        <taxon>Bacteria</taxon>
        <taxon>Bacillati</taxon>
        <taxon>Bacillota</taxon>
        <taxon>Clostridia</taxon>
        <taxon>Lachnospirales</taxon>
        <taxon>Lachnospiraceae</taxon>
        <taxon>Lachnospira</taxon>
    </lineage>
</organism>
<evidence type="ECO:0000313" key="1">
    <source>
        <dbReference type="EMBL" id="SDM59217.1"/>
    </source>
</evidence>
<accession>A0A1G9UH15</accession>
<gene>
    <name evidence="1" type="ORF">SAMN05216544_0762</name>
</gene>
<evidence type="ECO:0000313" key="2">
    <source>
        <dbReference type="Proteomes" id="UP000187651"/>
    </source>
</evidence>
<proteinExistence type="predicted"/>
<sequence>MNEYIILKTNVEEYDRLVICLSFESLLSYINKIENALAIDRKEEIILIDQLLLTGNSSNRFMSCRFSKGKLDFSTAQNVNPGDYYRRETVEWLHDNYSYVENSILTEEQRNKIKDKIAF</sequence>
<dbReference type="OrthoDB" id="2086776at2"/>
<keyword evidence="2" id="KW-1185">Reference proteome</keyword>
<dbReference type="RefSeq" id="WP_074520980.1">
    <property type="nucleotide sequence ID" value="NZ_FNHZ01000001.1"/>
</dbReference>
<dbReference type="Pfam" id="PF15933">
    <property type="entry name" value="RnlB_antitoxin"/>
    <property type="match status" value="1"/>
</dbReference>